<dbReference type="InterPro" id="IPR023393">
    <property type="entry name" value="START-like_dom_sf"/>
</dbReference>
<dbReference type="OrthoDB" id="1364128at2"/>
<dbReference type="Pfam" id="PF10604">
    <property type="entry name" value="Polyketide_cyc2"/>
    <property type="match status" value="2"/>
</dbReference>
<protein>
    <submittedName>
        <fullName evidence="1">Polyketide cyclase / dehydrase and lipid transport</fullName>
    </submittedName>
</protein>
<dbReference type="PANTHER" id="PTHR39332:SF7">
    <property type="entry name" value="SRPBCC FAMILY PROTEIN"/>
    <property type="match status" value="1"/>
</dbReference>
<dbReference type="Gene3D" id="3.30.530.20">
    <property type="match status" value="2"/>
</dbReference>
<evidence type="ECO:0000313" key="1">
    <source>
        <dbReference type="EMBL" id="SEO27423.1"/>
    </source>
</evidence>
<gene>
    <name evidence="1" type="ORF">SAMN04489859_10573</name>
</gene>
<dbReference type="EMBL" id="FODE01000057">
    <property type="protein sequence ID" value="SEO27423.1"/>
    <property type="molecule type" value="Genomic_DNA"/>
</dbReference>
<keyword evidence="2" id="KW-1185">Reference proteome</keyword>
<dbReference type="Proteomes" id="UP000199054">
    <property type="component" value="Unassembled WGS sequence"/>
</dbReference>
<dbReference type="CDD" id="cd07821">
    <property type="entry name" value="PYR_PYL_RCAR_like"/>
    <property type="match status" value="2"/>
</dbReference>
<sequence>MARAFASRIINVPTGVVWAVVRDFNGLPKWHPAIRDSEIETGAPADQVGVIRAFHLQDGTLVRERLLSLDDSRYGLSYNFETPAFPVTDYRAGIDLIPVTKTGGTYVQWWAEFDEAPEDQGKYVELISDAVFAAGLEALELFVKDLPATDEPLWQGWRPAKVFVSTPMAVPVDNVWQEMRDFAGMDCWHPDISAMVMLDGAPSDQVSAVRDFQFGPGRLHEQLTLLSDTDRAFRYRILKSPQPWMNYHAGARLWPVTADNSTLAVWTADWVASPNDDVTLIPLVHDHVFQLALDTLDAKLRMG</sequence>
<name>A0A1H8NDD1_9RHOB</name>
<accession>A0A1H8NDD1</accession>
<dbReference type="STRING" id="34002.SAMN04489859_10573"/>
<proteinExistence type="predicted"/>
<organism evidence="1 2">
    <name type="scientific">Paracoccus alcaliphilus</name>
    <dbReference type="NCBI Taxonomy" id="34002"/>
    <lineage>
        <taxon>Bacteria</taxon>
        <taxon>Pseudomonadati</taxon>
        <taxon>Pseudomonadota</taxon>
        <taxon>Alphaproteobacteria</taxon>
        <taxon>Rhodobacterales</taxon>
        <taxon>Paracoccaceae</taxon>
        <taxon>Paracoccus</taxon>
    </lineage>
</organism>
<dbReference type="RefSeq" id="WP_090617334.1">
    <property type="nucleotide sequence ID" value="NZ_CP067124.1"/>
</dbReference>
<dbReference type="InterPro" id="IPR019587">
    <property type="entry name" value="Polyketide_cyclase/dehydratase"/>
</dbReference>
<dbReference type="PANTHER" id="PTHR39332">
    <property type="entry name" value="BLL4707 PROTEIN"/>
    <property type="match status" value="1"/>
</dbReference>
<dbReference type="AlphaFoldDB" id="A0A1H8NDD1"/>
<dbReference type="SUPFAM" id="SSF55961">
    <property type="entry name" value="Bet v1-like"/>
    <property type="match status" value="2"/>
</dbReference>
<evidence type="ECO:0000313" key="2">
    <source>
        <dbReference type="Proteomes" id="UP000199054"/>
    </source>
</evidence>
<reference evidence="1 2" key="1">
    <citation type="submission" date="2016-10" db="EMBL/GenBank/DDBJ databases">
        <authorList>
            <person name="de Groot N.N."/>
        </authorList>
    </citation>
    <scope>NUCLEOTIDE SEQUENCE [LARGE SCALE GENOMIC DNA]</scope>
    <source>
        <strain evidence="1 2">DSM 8512</strain>
    </source>
</reference>